<evidence type="ECO:0000313" key="5">
    <source>
        <dbReference type="Proteomes" id="UP000036908"/>
    </source>
</evidence>
<dbReference type="PATRIC" id="fig|1566026.4.peg.554"/>
<dbReference type="GO" id="GO:0004222">
    <property type="term" value="F:metalloendopeptidase activity"/>
    <property type="evidence" value="ECO:0007669"/>
    <property type="project" value="TreeGrafter"/>
</dbReference>
<feature type="domain" description="M23ase beta-sheet core" evidence="3">
    <location>
        <begin position="309"/>
        <end position="400"/>
    </location>
</feature>
<dbReference type="InterPro" id="IPR050570">
    <property type="entry name" value="Cell_wall_metabolism_enzyme"/>
</dbReference>
<dbReference type="AlphaFoldDB" id="A0A0L8AKU7"/>
<protein>
    <recommendedName>
        <fullName evidence="3">M23ase beta-sheet core domain-containing protein</fullName>
    </recommendedName>
</protein>
<dbReference type="PANTHER" id="PTHR21666:SF289">
    <property type="entry name" value="L-ALA--D-GLU ENDOPEPTIDASE"/>
    <property type="match status" value="1"/>
</dbReference>
<proteinExistence type="predicted"/>
<dbReference type="PANTHER" id="PTHR21666">
    <property type="entry name" value="PEPTIDASE-RELATED"/>
    <property type="match status" value="1"/>
</dbReference>
<keyword evidence="2" id="KW-0175">Coiled coil</keyword>
<feature type="coiled-coil region" evidence="2">
    <location>
        <begin position="210"/>
        <end position="255"/>
    </location>
</feature>
<evidence type="ECO:0000256" key="2">
    <source>
        <dbReference type="SAM" id="Coils"/>
    </source>
</evidence>
<evidence type="ECO:0000313" key="4">
    <source>
        <dbReference type="EMBL" id="KOF02871.1"/>
    </source>
</evidence>
<dbReference type="Pfam" id="PF01551">
    <property type="entry name" value="Peptidase_M23"/>
    <property type="match status" value="1"/>
</dbReference>
<dbReference type="CDD" id="cd12797">
    <property type="entry name" value="M23_peptidase"/>
    <property type="match status" value="1"/>
</dbReference>
<dbReference type="SUPFAM" id="SSF51261">
    <property type="entry name" value="Duplicated hybrid motif"/>
    <property type="match status" value="1"/>
</dbReference>
<dbReference type="Gene3D" id="2.70.70.10">
    <property type="entry name" value="Glucose Permease (Domain IIA)"/>
    <property type="match status" value="1"/>
</dbReference>
<dbReference type="InterPro" id="IPR011055">
    <property type="entry name" value="Dup_hybrid_motif"/>
</dbReference>
<evidence type="ECO:0000256" key="1">
    <source>
        <dbReference type="ARBA" id="ARBA00022729"/>
    </source>
</evidence>
<gene>
    <name evidence="4" type="ORF">OB69_11340</name>
</gene>
<evidence type="ECO:0000259" key="3">
    <source>
        <dbReference type="Pfam" id="PF01551"/>
    </source>
</evidence>
<keyword evidence="1" id="KW-0732">Signal</keyword>
<dbReference type="EMBL" id="JSVA01000010">
    <property type="protein sequence ID" value="KOF02871.1"/>
    <property type="molecule type" value="Genomic_DNA"/>
</dbReference>
<reference evidence="5" key="1">
    <citation type="submission" date="2014-11" db="EMBL/GenBank/DDBJ databases">
        <title>Genome sequencing of Roseivirga sp. D-25.</title>
        <authorList>
            <person name="Selvaratnam C."/>
            <person name="Thevarajoo S."/>
            <person name="Goh K.M."/>
            <person name="Eee R."/>
            <person name="Chan K.-G."/>
            <person name="Chong C.S."/>
        </authorList>
    </citation>
    <scope>NUCLEOTIDE SEQUENCE [LARGE SCALE GENOMIC DNA]</scope>
    <source>
        <strain evidence="5">D-25</strain>
    </source>
</reference>
<dbReference type="InterPro" id="IPR016047">
    <property type="entry name" value="M23ase_b-sheet_dom"/>
</dbReference>
<accession>A0A0L8AKU7</accession>
<dbReference type="Proteomes" id="UP000036908">
    <property type="component" value="Unassembled WGS sequence"/>
</dbReference>
<name>A0A0L8AKU7_9BACT</name>
<organism evidence="4 5">
    <name type="scientific">Roseivirga seohaensis subsp. aquiponti</name>
    <dbReference type="NCBI Taxonomy" id="1566026"/>
    <lineage>
        <taxon>Bacteria</taxon>
        <taxon>Pseudomonadati</taxon>
        <taxon>Bacteroidota</taxon>
        <taxon>Cytophagia</taxon>
        <taxon>Cytophagales</taxon>
        <taxon>Roseivirgaceae</taxon>
        <taxon>Roseivirga</taxon>
    </lineage>
</organism>
<comment type="caution">
    <text evidence="4">The sequence shown here is derived from an EMBL/GenBank/DDBJ whole genome shotgun (WGS) entry which is preliminary data.</text>
</comment>
<dbReference type="Gene3D" id="6.10.250.3150">
    <property type="match status" value="1"/>
</dbReference>
<keyword evidence="5" id="KW-1185">Reference proteome</keyword>
<sequence length="409" mass="46533">MKTNHLHFLLVFPTTMSVNRAIVLSLFFLLVGFDGTAQNQRKTLESQKNEILKKIQETERILSQTSSKKNSSIGRLKALNEQIQTRSSLISAIKSEVNLLDSEISENLSIIQAMENDLTQLKKEYAEMIYTTQKTSKGFSEMTFLFASSTFNQLFMRMKYIKQYSEARKKQAEQIKIVQSSIGLQIAEIEAQRKSKQSLLNDELTENNKLEELRGDQRELITKLTQDEQRIKKELEEQRKAEKQLSERIEAIIEEERKAALLGSVDMTKLTEAFAKEKGKLPWPVDEGFVSSKFGEHRHPTIKTITVNNLGVDIQTSENATIKAVFPGKVSSVMSVPGLGNSVLIQHGEYFTVYSKLKTVVVKKGDQVQVGQALGQVLTDKDNISQVKFRVHFEKSTLNPELWLQKRSK</sequence>
<feature type="coiled-coil region" evidence="2">
    <location>
        <begin position="104"/>
        <end position="131"/>
    </location>
</feature>